<reference evidence="2 3" key="1">
    <citation type="journal article" date="2018" name="Nat. Ecol. Evol.">
        <title>Pezizomycetes genomes reveal the molecular basis of ectomycorrhizal truffle lifestyle.</title>
        <authorList>
            <person name="Murat C."/>
            <person name="Payen T."/>
            <person name="Noel B."/>
            <person name="Kuo A."/>
            <person name="Morin E."/>
            <person name="Chen J."/>
            <person name="Kohler A."/>
            <person name="Krizsan K."/>
            <person name="Balestrini R."/>
            <person name="Da Silva C."/>
            <person name="Montanini B."/>
            <person name="Hainaut M."/>
            <person name="Levati E."/>
            <person name="Barry K.W."/>
            <person name="Belfiori B."/>
            <person name="Cichocki N."/>
            <person name="Clum A."/>
            <person name="Dockter R.B."/>
            <person name="Fauchery L."/>
            <person name="Guy J."/>
            <person name="Iotti M."/>
            <person name="Le Tacon F."/>
            <person name="Lindquist E.A."/>
            <person name="Lipzen A."/>
            <person name="Malagnac F."/>
            <person name="Mello A."/>
            <person name="Molinier V."/>
            <person name="Miyauchi S."/>
            <person name="Poulain J."/>
            <person name="Riccioni C."/>
            <person name="Rubini A."/>
            <person name="Sitrit Y."/>
            <person name="Splivallo R."/>
            <person name="Traeger S."/>
            <person name="Wang M."/>
            <person name="Zifcakova L."/>
            <person name="Wipf D."/>
            <person name="Zambonelli A."/>
            <person name="Paolocci F."/>
            <person name="Nowrousian M."/>
            <person name="Ottonello S."/>
            <person name="Baldrian P."/>
            <person name="Spatafora J.W."/>
            <person name="Henrissat B."/>
            <person name="Nagy L.G."/>
            <person name="Aury J.M."/>
            <person name="Wincker P."/>
            <person name="Grigoriev I.V."/>
            <person name="Bonfante P."/>
            <person name="Martin F.M."/>
        </authorList>
    </citation>
    <scope>NUCLEOTIDE SEQUENCE [LARGE SCALE GENOMIC DNA]</scope>
    <source>
        <strain evidence="2 3">ATCC MYA-4762</strain>
    </source>
</reference>
<dbReference type="Proteomes" id="UP000267821">
    <property type="component" value="Unassembled WGS sequence"/>
</dbReference>
<sequence length="243" mass="26510">MVGPTSGISENPDRDSYVEGNSPICNLGASGAPLEALEENPSYETGGEVKTEAIGSGTSPPAPTQKEEAEIQYYEAETEAMIQKVDTNSLLKTKTEVAKLSVIARLIGAGKDKPSTSRWSRKIQWNIQRTPALIGGFNGKFQESSRYKTLEEDTCINTFLEQDVIEAEVTTTMEKKKKEEQMSTQKGKGRQVEKVISPPLDRPTLANKMTLDRQQSETPGTGDNTIPIGGVHRECTEGKSGTR</sequence>
<evidence type="ECO:0000313" key="2">
    <source>
        <dbReference type="EMBL" id="RPB27287.1"/>
    </source>
</evidence>
<proteinExistence type="predicted"/>
<gene>
    <name evidence="2" type="ORF">L211DRAFT_846119</name>
</gene>
<organism evidence="2 3">
    <name type="scientific">Terfezia boudieri ATCC MYA-4762</name>
    <dbReference type="NCBI Taxonomy" id="1051890"/>
    <lineage>
        <taxon>Eukaryota</taxon>
        <taxon>Fungi</taxon>
        <taxon>Dikarya</taxon>
        <taxon>Ascomycota</taxon>
        <taxon>Pezizomycotina</taxon>
        <taxon>Pezizomycetes</taxon>
        <taxon>Pezizales</taxon>
        <taxon>Pezizaceae</taxon>
        <taxon>Terfezia</taxon>
    </lineage>
</organism>
<keyword evidence="3" id="KW-1185">Reference proteome</keyword>
<dbReference type="AlphaFoldDB" id="A0A3N4LWQ1"/>
<evidence type="ECO:0000313" key="3">
    <source>
        <dbReference type="Proteomes" id="UP000267821"/>
    </source>
</evidence>
<protein>
    <submittedName>
        <fullName evidence="2">Uncharacterized protein</fullName>
    </submittedName>
</protein>
<accession>A0A3N4LWQ1</accession>
<name>A0A3N4LWQ1_9PEZI</name>
<evidence type="ECO:0000256" key="1">
    <source>
        <dbReference type="SAM" id="MobiDB-lite"/>
    </source>
</evidence>
<dbReference type="InParanoid" id="A0A3N4LWQ1"/>
<feature type="region of interest" description="Disordered" evidence="1">
    <location>
        <begin position="175"/>
        <end position="243"/>
    </location>
</feature>
<feature type="region of interest" description="Disordered" evidence="1">
    <location>
        <begin position="1"/>
        <end position="67"/>
    </location>
</feature>
<dbReference type="EMBL" id="ML121531">
    <property type="protein sequence ID" value="RPB27287.1"/>
    <property type="molecule type" value="Genomic_DNA"/>
</dbReference>